<dbReference type="RefSeq" id="WP_229671937.1">
    <property type="nucleotide sequence ID" value="NZ_BMNQ01000097.1"/>
</dbReference>
<protein>
    <recommendedName>
        <fullName evidence="1">Restriction endonuclease type IV Mrr domain-containing protein</fullName>
    </recommendedName>
</protein>
<dbReference type="GO" id="GO:0003677">
    <property type="term" value="F:DNA binding"/>
    <property type="evidence" value="ECO:0007669"/>
    <property type="project" value="InterPro"/>
</dbReference>
<proteinExistence type="predicted"/>
<reference evidence="2" key="1">
    <citation type="journal article" date="2014" name="Int. J. Syst. Evol. Microbiol.">
        <title>Complete genome sequence of Corynebacterium casei LMG S-19264T (=DSM 44701T), isolated from a smear-ripened cheese.</title>
        <authorList>
            <consortium name="US DOE Joint Genome Institute (JGI-PGF)"/>
            <person name="Walter F."/>
            <person name="Albersmeier A."/>
            <person name="Kalinowski J."/>
            <person name="Ruckert C."/>
        </authorList>
    </citation>
    <scope>NUCLEOTIDE SEQUENCE</scope>
    <source>
        <strain evidence="2">JCM 12580</strain>
    </source>
</reference>
<accession>A0A917Q301</accession>
<evidence type="ECO:0000313" key="2">
    <source>
        <dbReference type="EMBL" id="GGK09118.1"/>
    </source>
</evidence>
<dbReference type="Gene3D" id="1.10.10.10">
    <property type="entry name" value="Winged helix-like DNA-binding domain superfamily/Winged helix DNA-binding domain"/>
    <property type="match status" value="1"/>
</dbReference>
<dbReference type="GO" id="GO:0009307">
    <property type="term" value="P:DNA restriction-modification system"/>
    <property type="evidence" value="ECO:0007669"/>
    <property type="project" value="InterPro"/>
</dbReference>
<dbReference type="InterPro" id="IPR036388">
    <property type="entry name" value="WH-like_DNA-bd_sf"/>
</dbReference>
<comment type="caution">
    <text evidence="2">The sequence shown here is derived from an EMBL/GenBank/DDBJ whole genome shotgun (WGS) entry which is preliminary data.</text>
</comment>
<dbReference type="InterPro" id="IPR007560">
    <property type="entry name" value="Restrct_endonuc_IV_Mrr"/>
</dbReference>
<dbReference type="Pfam" id="PF04471">
    <property type="entry name" value="Mrr_cat"/>
    <property type="match status" value="1"/>
</dbReference>
<dbReference type="GO" id="GO:0004519">
    <property type="term" value="F:endonuclease activity"/>
    <property type="evidence" value="ECO:0007669"/>
    <property type="project" value="InterPro"/>
</dbReference>
<gene>
    <name evidence="2" type="ORF">GCM10007063_34430</name>
</gene>
<reference evidence="2" key="2">
    <citation type="submission" date="2020-09" db="EMBL/GenBank/DDBJ databases">
        <authorList>
            <person name="Sun Q."/>
            <person name="Ohkuma M."/>
        </authorList>
    </citation>
    <scope>NUCLEOTIDE SEQUENCE</scope>
    <source>
        <strain evidence="2">JCM 12580</strain>
    </source>
</reference>
<dbReference type="AlphaFoldDB" id="A0A917Q301"/>
<name>A0A917Q301_9BACI</name>
<keyword evidence="3" id="KW-1185">Reference proteome</keyword>
<organism evidence="2 3">
    <name type="scientific">Lentibacillus kapialis</name>
    <dbReference type="NCBI Taxonomy" id="340214"/>
    <lineage>
        <taxon>Bacteria</taxon>
        <taxon>Bacillati</taxon>
        <taxon>Bacillota</taxon>
        <taxon>Bacilli</taxon>
        <taxon>Bacillales</taxon>
        <taxon>Bacillaceae</taxon>
        <taxon>Lentibacillus</taxon>
    </lineage>
</organism>
<sequence>MVKVDSLDYPTIRSWETKIFAMPNIPRAEKGFPESLMYILMSIKDNTPISSTVEIPGSQSERNLEQLYINLRPSGIVNKPSTGWEISQIAQKWLETEDSLYLAAILNANIKFFSEIIHLIKNGYQQTREIQEIANNNYNLNWKTKSEIRTRINWLRDLNLIWFENFSRNHYLTDQGEKFLSTVGYLKPEEIKTYKDATLEEIDVPMSSWAWKMSILDDETKSSRKTGLGYIPGSMQNTHNTIVGYLRMMSTPTEFSTITEYSLVTYGVAESSTRAFITTLMNLGFIQRETKTHYKTSELGGKFPTDNFEMDFACCMNSQFSFFFEILFELKEEHLTAKELAVTAKVSHGFPSENRTEINKRLHILKNAKLIQEAGVSKYSLTHRGELFIEKLQPHYQVNDEGIDKQGLEESDINGTEVEDLLEEIRHSSVDSSNPSRFEEAVKEAFSLLGFKADLLGGAGKTDVLIEAPTTPKFSYTVAVDAKSAYNGRVTEDQINFDTLAEHKTKHKANYSVVVGREFQGKRLTNRAIKNEVVLINVEELELLIKMHTEVPLKSDSYQKLFAQKGFVNPQVIEEDRNNIRREGQLLQAIMKCLFEESNDPHTEGIMQPKEIYILLKSQNLFTPIPTLGEIKQMLEFLSSPLIGCVGSVKEGYYALGSLTDAAHKFSFYLKACID</sequence>
<feature type="domain" description="Restriction endonuclease type IV Mrr" evidence="1">
    <location>
        <begin position="431"/>
        <end position="542"/>
    </location>
</feature>
<dbReference type="Proteomes" id="UP000658382">
    <property type="component" value="Unassembled WGS sequence"/>
</dbReference>
<evidence type="ECO:0000259" key="1">
    <source>
        <dbReference type="Pfam" id="PF04471"/>
    </source>
</evidence>
<dbReference type="EMBL" id="BMNQ01000097">
    <property type="protein sequence ID" value="GGK09118.1"/>
    <property type="molecule type" value="Genomic_DNA"/>
</dbReference>
<evidence type="ECO:0000313" key="3">
    <source>
        <dbReference type="Proteomes" id="UP000658382"/>
    </source>
</evidence>